<evidence type="ECO:0000313" key="2">
    <source>
        <dbReference type="Proteomes" id="UP000326939"/>
    </source>
</evidence>
<proteinExistence type="predicted"/>
<name>A0A5N5LR10_9ROSI</name>
<sequence>MMCSWHQSDVGSANIQDMASLLGKRLLPGSQEKMLIWNWIKCTSHYRQRERDSKTFLRLRCYAHFNTTRKTLVVVYKIGSSWYLIIVNLCHTAPASSSRRDCASSYRAPLSVEAASMILTSLLCRGKKRSYGSFT</sequence>
<keyword evidence="2" id="KW-1185">Reference proteome</keyword>
<accession>A0A5N5LR10</accession>
<organism evidence="1 2">
    <name type="scientific">Salix brachista</name>
    <dbReference type="NCBI Taxonomy" id="2182728"/>
    <lineage>
        <taxon>Eukaryota</taxon>
        <taxon>Viridiplantae</taxon>
        <taxon>Streptophyta</taxon>
        <taxon>Embryophyta</taxon>
        <taxon>Tracheophyta</taxon>
        <taxon>Spermatophyta</taxon>
        <taxon>Magnoliopsida</taxon>
        <taxon>eudicotyledons</taxon>
        <taxon>Gunneridae</taxon>
        <taxon>Pentapetalae</taxon>
        <taxon>rosids</taxon>
        <taxon>fabids</taxon>
        <taxon>Malpighiales</taxon>
        <taxon>Salicaceae</taxon>
        <taxon>Saliceae</taxon>
        <taxon>Salix</taxon>
    </lineage>
</organism>
<protein>
    <submittedName>
        <fullName evidence="1">Uncharacterized protein</fullName>
    </submittedName>
</protein>
<dbReference type="EMBL" id="VDCV01000008">
    <property type="protein sequence ID" value="KAB5545048.1"/>
    <property type="molecule type" value="Genomic_DNA"/>
</dbReference>
<evidence type="ECO:0000313" key="1">
    <source>
        <dbReference type="EMBL" id="KAB5545048.1"/>
    </source>
</evidence>
<reference evidence="2" key="1">
    <citation type="journal article" date="2019" name="Gigascience">
        <title>De novo genome assembly of the endangered Acer yangbiense, a plant species with extremely small populations endemic to Yunnan Province, China.</title>
        <authorList>
            <person name="Yang J."/>
            <person name="Wariss H.M."/>
            <person name="Tao L."/>
            <person name="Zhang R."/>
            <person name="Yun Q."/>
            <person name="Hollingsworth P."/>
            <person name="Dao Z."/>
            <person name="Luo G."/>
            <person name="Guo H."/>
            <person name="Ma Y."/>
            <person name="Sun W."/>
        </authorList>
    </citation>
    <scope>NUCLEOTIDE SEQUENCE [LARGE SCALE GENOMIC DNA]</scope>
    <source>
        <strain evidence="2">cv. br00</strain>
    </source>
</reference>
<gene>
    <name evidence="1" type="ORF">DKX38_013160</name>
</gene>
<dbReference type="Proteomes" id="UP000326939">
    <property type="component" value="Chromosome 8"/>
</dbReference>
<dbReference type="AlphaFoldDB" id="A0A5N5LR10"/>
<comment type="caution">
    <text evidence="1">The sequence shown here is derived from an EMBL/GenBank/DDBJ whole genome shotgun (WGS) entry which is preliminary data.</text>
</comment>